<gene>
    <name evidence="4" type="primary">MEI4</name>
</gene>
<dbReference type="PANTHER" id="PTHR28575">
    <property type="entry name" value="MEIOSIS-SPECIFIC PROTEIN MEI4"/>
    <property type="match status" value="1"/>
</dbReference>
<proteinExistence type="inferred from homology"/>
<name>A0ABM5GCX7_9SAUR</name>
<dbReference type="Pfam" id="PF13971">
    <property type="entry name" value="Mei4"/>
    <property type="match status" value="1"/>
</dbReference>
<evidence type="ECO:0000313" key="3">
    <source>
        <dbReference type="Proteomes" id="UP001652642"/>
    </source>
</evidence>
<sequence length="410" mass="45814">MEGLGASAWECPGDIERKEDVTWYLKTSQVALAIAIIRSKPPDKSSKEYAEQLAKAVSGQNSKWKLRVETLEAEVLHLRRQLLLREVSSGFSVENSGLGEAVLPSNTEDCSDHFEDSGCDTSSDHVADTLKTCPSLNYREHNSVNSVSDASSNTLPILTSVSAQSSKSLLSHIQFLQYFIELRKLTEAGGLRTDMKKLGKDGSLIFDSFSRLIDGLVTLYSLPELPFSDVVTQAVCVITRLLSDADLSCLILGRCIKKLEDFVKRLVAIILKNSNLSRFQMQDSISHALVLLGRCSTLRNFTVSLLFREVTQFAEELQHMNEMQAKFSVQYENIFFLCKVLEQLLGRGTEQEKAARSDCDEEKKKILQSLNQAVFHLSDEFPLFCIYLWRLGTLLNAAQIEAVEKTSPAL</sequence>
<comment type="similarity">
    <text evidence="2">Belongs to the MEI4L family.</text>
</comment>
<accession>A0ABM5GCX7</accession>
<evidence type="ECO:0000256" key="2">
    <source>
        <dbReference type="ARBA" id="ARBA00093453"/>
    </source>
</evidence>
<dbReference type="InterPro" id="IPR025888">
    <property type="entry name" value="MEI4"/>
</dbReference>
<evidence type="ECO:0000256" key="1">
    <source>
        <dbReference type="ARBA" id="ARBA00023254"/>
    </source>
</evidence>
<dbReference type="GeneID" id="110085744"/>
<reference evidence="4" key="2">
    <citation type="submission" date="2025-08" db="UniProtKB">
        <authorList>
            <consortium name="RefSeq"/>
        </authorList>
    </citation>
    <scope>IDENTIFICATION</scope>
</reference>
<dbReference type="Proteomes" id="UP001652642">
    <property type="component" value="Chromosome 1"/>
</dbReference>
<keyword evidence="1" id="KW-0469">Meiosis</keyword>
<dbReference type="PANTHER" id="PTHR28575:SF1">
    <property type="entry name" value="MEIOSIS-SPECIFIC PROTEIN MEI4"/>
    <property type="match status" value="1"/>
</dbReference>
<protein>
    <submittedName>
        <fullName evidence="4">Meiosis-specific protein MEI4 isoform X2</fullName>
    </submittedName>
</protein>
<evidence type="ECO:0000313" key="4">
    <source>
        <dbReference type="RefSeq" id="XP_072855498.1"/>
    </source>
</evidence>
<keyword evidence="3" id="KW-1185">Reference proteome</keyword>
<reference evidence="3" key="1">
    <citation type="submission" date="2025-05" db="UniProtKB">
        <authorList>
            <consortium name="RefSeq"/>
        </authorList>
    </citation>
    <scope>NUCLEOTIDE SEQUENCE [LARGE SCALE GENOMIC DNA]</scope>
</reference>
<organism evidence="3 4">
    <name type="scientific">Pogona vitticeps</name>
    <name type="common">central bearded dragon</name>
    <dbReference type="NCBI Taxonomy" id="103695"/>
    <lineage>
        <taxon>Eukaryota</taxon>
        <taxon>Metazoa</taxon>
        <taxon>Chordata</taxon>
        <taxon>Craniata</taxon>
        <taxon>Vertebrata</taxon>
        <taxon>Euteleostomi</taxon>
        <taxon>Lepidosauria</taxon>
        <taxon>Squamata</taxon>
        <taxon>Bifurcata</taxon>
        <taxon>Unidentata</taxon>
        <taxon>Episquamata</taxon>
        <taxon>Toxicofera</taxon>
        <taxon>Iguania</taxon>
        <taxon>Acrodonta</taxon>
        <taxon>Agamidae</taxon>
        <taxon>Amphibolurinae</taxon>
        <taxon>Pogona</taxon>
    </lineage>
</organism>
<dbReference type="RefSeq" id="XP_072855498.1">
    <property type="nucleotide sequence ID" value="XM_072999397.1"/>
</dbReference>